<dbReference type="GO" id="GO:0005576">
    <property type="term" value="C:extracellular region"/>
    <property type="evidence" value="ECO:0007669"/>
    <property type="project" value="UniProtKB-SubCell"/>
</dbReference>
<keyword evidence="8 19" id="KW-0732">Signal</keyword>
<keyword evidence="12 19" id="KW-0482">Metalloprotease</keyword>
<dbReference type="EC" id="3.4.24.39" evidence="19"/>
<dbReference type="OMA" id="NNIASQC"/>
<evidence type="ECO:0000256" key="2">
    <source>
        <dbReference type="ARBA" id="ARBA00004613"/>
    </source>
</evidence>
<keyword evidence="4 19" id="KW-0964">Secreted</keyword>
<dbReference type="InParanoid" id="A0A0E1RWZ7"/>
<evidence type="ECO:0000256" key="5">
    <source>
        <dbReference type="ARBA" id="ARBA00022670"/>
    </source>
</evidence>
<dbReference type="VEuPathDB" id="FungiDB:CIMG_08613"/>
<keyword evidence="13" id="KW-0865">Zymogen</keyword>
<evidence type="ECO:0000256" key="4">
    <source>
        <dbReference type="ARBA" id="ARBA00022525"/>
    </source>
</evidence>
<evidence type="ECO:0000256" key="7">
    <source>
        <dbReference type="ARBA" id="ARBA00022723"/>
    </source>
</evidence>
<dbReference type="Gene3D" id="3.40.390.10">
    <property type="entry name" value="Collagenase (Catalytic Domain)"/>
    <property type="match status" value="1"/>
</dbReference>
<proteinExistence type="inferred from homology"/>
<dbReference type="EMBL" id="GG704913">
    <property type="protein sequence ID" value="EAS29867.2"/>
    <property type="molecule type" value="Genomic_DNA"/>
</dbReference>
<keyword evidence="21" id="KW-1185">Reference proteome</keyword>
<evidence type="ECO:0000256" key="11">
    <source>
        <dbReference type="ARBA" id="ARBA00023026"/>
    </source>
</evidence>
<feature type="chain" id="PRO_5005116572" description="Neutral protease 2" evidence="19">
    <location>
        <begin position="22"/>
        <end position="357"/>
    </location>
</feature>
<dbReference type="SUPFAM" id="SSF55486">
    <property type="entry name" value="Metalloproteases ('zincins'), catalytic domain"/>
    <property type="match status" value="1"/>
</dbReference>
<dbReference type="AlphaFoldDB" id="A0A0E1RWZ7"/>
<evidence type="ECO:0000313" key="20">
    <source>
        <dbReference type="EMBL" id="EAS29867.2"/>
    </source>
</evidence>
<dbReference type="InterPro" id="IPR024079">
    <property type="entry name" value="MetalloPept_cat_dom_sf"/>
</dbReference>
<comment type="cofactor">
    <cofactor evidence="17 19">
        <name>Zn(2+)</name>
        <dbReference type="ChEBI" id="CHEBI:29105"/>
    </cofactor>
    <text evidence="17 19">Binds 1 zinc ion per subunit.</text>
</comment>
<dbReference type="PANTHER" id="PTHR37016:SF3">
    <property type="entry name" value="NEUTRAL PROTEASE 2-RELATED"/>
    <property type="match status" value="1"/>
</dbReference>
<feature type="active site" evidence="16">
    <location>
        <position position="309"/>
    </location>
</feature>
<dbReference type="RefSeq" id="XP_001241450.2">
    <property type="nucleotide sequence ID" value="XM_001241449.2"/>
</dbReference>
<evidence type="ECO:0000256" key="15">
    <source>
        <dbReference type="ARBA" id="ARBA00025438"/>
    </source>
</evidence>
<dbReference type="BRENDA" id="3.4.24.39">
    <property type="organism ID" value="1544"/>
</dbReference>
<dbReference type="GO" id="GO:0046872">
    <property type="term" value="F:metal ion binding"/>
    <property type="evidence" value="ECO:0007669"/>
    <property type="project" value="UniProtKB-KW"/>
</dbReference>
<protein>
    <recommendedName>
        <fullName evidence="19">Neutral protease 2</fullName>
        <ecNumber evidence="19">3.4.24.39</ecNumber>
    </recommendedName>
    <alternativeName>
        <fullName evidence="19">Deuterolysin</fullName>
    </alternativeName>
</protein>
<evidence type="ECO:0000256" key="12">
    <source>
        <dbReference type="ARBA" id="ARBA00023049"/>
    </source>
</evidence>
<dbReference type="PANTHER" id="PTHR37016">
    <property type="match status" value="1"/>
</dbReference>
<comment type="function">
    <text evidence="15">Secreted metalloproteinase that allows assimilation of proteinaceous substrates. Shows high activities on basic nuclear substrates such as histone and protamine. May be involved in virulence.</text>
</comment>
<keyword evidence="5 19" id="KW-0645">Protease</keyword>
<evidence type="ECO:0000256" key="18">
    <source>
        <dbReference type="PIRSR" id="PIRSR601384-3"/>
    </source>
</evidence>
<dbReference type="KEGG" id="cim:CIMG_08613"/>
<evidence type="ECO:0000313" key="21">
    <source>
        <dbReference type="Proteomes" id="UP000001261"/>
    </source>
</evidence>
<feature type="binding site" evidence="17">
    <location>
        <position position="312"/>
    </location>
    <ligand>
        <name>Zn(2+)</name>
        <dbReference type="ChEBI" id="CHEBI:29105"/>
        <note>catalytic</note>
    </ligand>
</feature>
<dbReference type="OrthoDB" id="412874at2759"/>
<evidence type="ECO:0000256" key="14">
    <source>
        <dbReference type="ARBA" id="ARBA00023157"/>
    </source>
</evidence>
<feature type="binding site" evidence="17">
    <location>
        <position position="323"/>
    </location>
    <ligand>
        <name>Zn(2+)</name>
        <dbReference type="ChEBI" id="CHEBI:29105"/>
        <note>catalytic</note>
    </ligand>
</feature>
<dbReference type="STRING" id="246410.A0A0E1RWZ7"/>
<keyword evidence="10 17" id="KW-0862">Zinc</keyword>
<dbReference type="GO" id="GO:0006508">
    <property type="term" value="P:proteolysis"/>
    <property type="evidence" value="ECO:0007669"/>
    <property type="project" value="UniProtKB-KW"/>
</dbReference>
<evidence type="ECO:0000256" key="8">
    <source>
        <dbReference type="ARBA" id="ARBA00022729"/>
    </source>
</evidence>
<dbReference type="Pfam" id="PF02102">
    <property type="entry name" value="Peptidase_M35"/>
    <property type="match status" value="1"/>
</dbReference>
<evidence type="ECO:0000256" key="16">
    <source>
        <dbReference type="PIRSR" id="PIRSR601384-1"/>
    </source>
</evidence>
<comment type="similarity">
    <text evidence="3 19">Belongs to the peptidase M35 family.</text>
</comment>
<dbReference type="MEROPS" id="M35.001"/>
<dbReference type="InterPro" id="IPR001384">
    <property type="entry name" value="Peptidase_M35"/>
</dbReference>
<keyword evidence="6 19" id="KW-0165">Cleavage on pair of basic residues</keyword>
<feature type="binding site" evidence="17">
    <location>
        <position position="308"/>
    </location>
    <ligand>
        <name>Zn(2+)</name>
        <dbReference type="ChEBI" id="CHEBI:29105"/>
        <note>catalytic</note>
    </ligand>
</feature>
<sequence>MLLCSMVAALAALATPAFSCALPHLDLPEDNSGLDIKLDSLSNTRVKATITNKADRPLNLLKFNTFFDDGPTEKVGIFKDGNPIKFDGIMRRIQTFDLPISAFVPISPGESIEREFDIASTSDLTVGGAFDILSEGAIPYAEANQTTLTGAMVFKSNALQLKIDGEMAATVARAIQPLDRRSDVHVCRNSAKRKALMKALRNSAHLAGTAASAAYRNPRKVQEYFHTTDRTAVRSVAARLKAISRESGSTRNGATRYACEDHWNRCEPGVLAYTLPSHNLVVNCPSFYNLPALTNRCHGQDQATTVLHEFAHAPGVHEPFCKDHAYGYRSIRRLSTRLALNNADSFSLFANAINLRC</sequence>
<keyword evidence="7 17" id="KW-0479">Metal-binding</keyword>
<keyword evidence="11" id="KW-0843">Virulence</keyword>
<organism evidence="20 21">
    <name type="scientific">Coccidioides immitis (strain RS)</name>
    <name type="common">Valley fever fungus</name>
    <dbReference type="NCBI Taxonomy" id="246410"/>
    <lineage>
        <taxon>Eukaryota</taxon>
        <taxon>Fungi</taxon>
        <taxon>Dikarya</taxon>
        <taxon>Ascomycota</taxon>
        <taxon>Pezizomycotina</taxon>
        <taxon>Eurotiomycetes</taxon>
        <taxon>Eurotiomycetidae</taxon>
        <taxon>Onygenales</taxon>
        <taxon>Onygenaceae</taxon>
        <taxon>Coccidioides</taxon>
    </lineage>
</organism>
<evidence type="ECO:0000256" key="13">
    <source>
        <dbReference type="ARBA" id="ARBA00023145"/>
    </source>
</evidence>
<accession>A0A0E1RWZ7</accession>
<evidence type="ECO:0000256" key="19">
    <source>
        <dbReference type="RuleBase" id="RU361126"/>
    </source>
</evidence>
<evidence type="ECO:0000256" key="10">
    <source>
        <dbReference type="ARBA" id="ARBA00022833"/>
    </source>
</evidence>
<keyword evidence="14" id="KW-1015">Disulfide bond</keyword>
<evidence type="ECO:0000256" key="6">
    <source>
        <dbReference type="ARBA" id="ARBA00022685"/>
    </source>
</evidence>
<dbReference type="Proteomes" id="UP000001261">
    <property type="component" value="Unassembled WGS sequence"/>
</dbReference>
<comment type="catalytic activity">
    <reaction evidence="1 19">
        <text>Preferential cleavage of bonds with hydrophobic residues in P1'. Also 3-Asn-|-Gln-4 and 8-Gly-|-Ser-9 bonds in insulin B chain.</text>
        <dbReference type="EC" id="3.4.24.39"/>
    </reaction>
</comment>
<dbReference type="GO" id="GO:0004222">
    <property type="term" value="F:metalloendopeptidase activity"/>
    <property type="evidence" value="ECO:0007669"/>
    <property type="project" value="InterPro"/>
</dbReference>
<gene>
    <name evidence="20" type="ORF">CIMG_08613</name>
</gene>
<evidence type="ECO:0000256" key="1">
    <source>
        <dbReference type="ARBA" id="ARBA00001187"/>
    </source>
</evidence>
<dbReference type="CDD" id="cd11008">
    <property type="entry name" value="M35_deuterolysin_like"/>
    <property type="match status" value="1"/>
</dbReference>
<keyword evidence="9 19" id="KW-0378">Hydrolase</keyword>
<reference evidence="21" key="2">
    <citation type="journal article" date="2010" name="Genome Res.">
        <title>Population genomic sequencing of Coccidioides fungi reveals recent hybridization and transposon control.</title>
        <authorList>
            <person name="Neafsey D.E."/>
            <person name="Barker B.M."/>
            <person name="Sharpton T.J."/>
            <person name="Stajich J.E."/>
            <person name="Park D.J."/>
            <person name="Whiston E."/>
            <person name="Hung C.-Y."/>
            <person name="McMahan C."/>
            <person name="White J."/>
            <person name="Sykes S."/>
            <person name="Heiman D."/>
            <person name="Young S."/>
            <person name="Zeng Q."/>
            <person name="Abouelleil A."/>
            <person name="Aftuck L."/>
            <person name="Bessette D."/>
            <person name="Brown A."/>
            <person name="FitzGerald M."/>
            <person name="Lui A."/>
            <person name="Macdonald J.P."/>
            <person name="Priest M."/>
            <person name="Orbach M.J."/>
            <person name="Galgiani J.N."/>
            <person name="Kirkland T.N."/>
            <person name="Cole G.T."/>
            <person name="Birren B.W."/>
            <person name="Henn M.R."/>
            <person name="Taylor J.W."/>
            <person name="Rounsley S.D."/>
        </authorList>
    </citation>
    <scope>GENOME REANNOTATION</scope>
    <source>
        <strain evidence="21">RS</strain>
    </source>
</reference>
<dbReference type="Gene3D" id="2.60.40.2970">
    <property type="match status" value="1"/>
</dbReference>
<comment type="subcellular location">
    <subcellularLocation>
        <location evidence="2 19">Secreted</location>
    </subcellularLocation>
</comment>
<dbReference type="GeneID" id="4559218"/>
<evidence type="ECO:0000256" key="17">
    <source>
        <dbReference type="PIRSR" id="PIRSR601384-2"/>
    </source>
</evidence>
<evidence type="ECO:0000256" key="3">
    <source>
        <dbReference type="ARBA" id="ARBA00010279"/>
    </source>
</evidence>
<reference evidence="21" key="1">
    <citation type="journal article" date="2009" name="Genome Res.">
        <title>Comparative genomic analyses of the human fungal pathogens Coccidioides and their relatives.</title>
        <authorList>
            <person name="Sharpton T.J."/>
            <person name="Stajich J.E."/>
            <person name="Rounsley S.D."/>
            <person name="Gardner M.J."/>
            <person name="Wortman J.R."/>
            <person name="Jordar V.S."/>
            <person name="Maiti R."/>
            <person name="Kodira C.D."/>
            <person name="Neafsey D.E."/>
            <person name="Zeng Q."/>
            <person name="Hung C.-Y."/>
            <person name="McMahan C."/>
            <person name="Muszewska A."/>
            <person name="Grynberg M."/>
            <person name="Mandel M.A."/>
            <person name="Kellner E.M."/>
            <person name="Barker B.M."/>
            <person name="Galgiani J.N."/>
            <person name="Orbach M.J."/>
            <person name="Kirkland T.N."/>
            <person name="Cole G.T."/>
            <person name="Henn M.R."/>
            <person name="Birren B.W."/>
            <person name="Taylor J.W."/>
        </authorList>
    </citation>
    <scope>NUCLEOTIDE SEQUENCE [LARGE SCALE GENOMIC DNA]</scope>
    <source>
        <strain evidence="21">RS</strain>
    </source>
</reference>
<name>A0A0E1RWZ7_COCIM</name>
<feature type="disulfide bond" evidence="18">
    <location>
        <begin position="187"/>
        <end position="259"/>
    </location>
</feature>
<feature type="signal peptide" evidence="19">
    <location>
        <begin position="1"/>
        <end position="21"/>
    </location>
</feature>
<dbReference type="PRINTS" id="PR00768">
    <property type="entry name" value="DEUTEROLYSIN"/>
</dbReference>
<feature type="disulfide bond" evidence="18">
    <location>
        <begin position="266"/>
        <end position="284"/>
    </location>
</feature>
<dbReference type="InterPro" id="IPR050414">
    <property type="entry name" value="Fungal_M35_metalloproteases"/>
</dbReference>
<evidence type="ECO:0000256" key="9">
    <source>
        <dbReference type="ARBA" id="ARBA00022801"/>
    </source>
</evidence>